<evidence type="ECO:0000313" key="2">
    <source>
        <dbReference type="EMBL" id="KNE63506.1"/>
    </source>
</evidence>
<keyword evidence="3" id="KW-1185">Reference proteome</keyword>
<feature type="region of interest" description="Disordered" evidence="1">
    <location>
        <begin position="191"/>
        <end position="275"/>
    </location>
</feature>
<reference evidence="2 3" key="1">
    <citation type="submission" date="2009-11" db="EMBL/GenBank/DDBJ databases">
        <title>Annotation of Allomyces macrogynus ATCC 38327.</title>
        <authorList>
            <consortium name="The Broad Institute Genome Sequencing Platform"/>
            <person name="Russ C."/>
            <person name="Cuomo C."/>
            <person name="Burger G."/>
            <person name="Gray M.W."/>
            <person name="Holland P.W.H."/>
            <person name="King N."/>
            <person name="Lang F.B.F."/>
            <person name="Roger A.J."/>
            <person name="Ruiz-Trillo I."/>
            <person name="Young S.K."/>
            <person name="Zeng Q."/>
            <person name="Gargeya S."/>
            <person name="Fitzgerald M."/>
            <person name="Haas B."/>
            <person name="Abouelleil A."/>
            <person name="Alvarado L."/>
            <person name="Arachchi H.M."/>
            <person name="Berlin A."/>
            <person name="Chapman S.B."/>
            <person name="Gearin G."/>
            <person name="Goldberg J."/>
            <person name="Griggs A."/>
            <person name="Gujja S."/>
            <person name="Hansen M."/>
            <person name="Heiman D."/>
            <person name="Howarth C."/>
            <person name="Larimer J."/>
            <person name="Lui A."/>
            <person name="MacDonald P.J.P."/>
            <person name="McCowen C."/>
            <person name="Montmayeur A."/>
            <person name="Murphy C."/>
            <person name="Neiman D."/>
            <person name="Pearson M."/>
            <person name="Priest M."/>
            <person name="Roberts A."/>
            <person name="Saif S."/>
            <person name="Shea T."/>
            <person name="Sisk P."/>
            <person name="Stolte C."/>
            <person name="Sykes S."/>
            <person name="Wortman J."/>
            <person name="Nusbaum C."/>
            <person name="Birren B."/>
        </authorList>
    </citation>
    <scope>NUCLEOTIDE SEQUENCE [LARGE SCALE GENOMIC DNA]</scope>
    <source>
        <strain evidence="2 3">ATCC 38327</strain>
    </source>
</reference>
<feature type="compositionally biased region" description="Low complexity" evidence="1">
    <location>
        <begin position="226"/>
        <end position="256"/>
    </location>
</feature>
<feature type="region of interest" description="Disordered" evidence="1">
    <location>
        <begin position="1"/>
        <end position="39"/>
    </location>
</feature>
<dbReference type="OrthoDB" id="2160599at2759"/>
<feature type="compositionally biased region" description="Low complexity" evidence="1">
    <location>
        <begin position="1"/>
        <end position="23"/>
    </location>
</feature>
<dbReference type="EMBL" id="GG745342">
    <property type="protein sequence ID" value="KNE63506.1"/>
    <property type="molecule type" value="Genomic_DNA"/>
</dbReference>
<proteinExistence type="predicted"/>
<gene>
    <name evidence="2" type="ORF">AMAG_08628</name>
</gene>
<accession>A0A0L0SLV5</accession>
<evidence type="ECO:0000256" key="1">
    <source>
        <dbReference type="SAM" id="MobiDB-lite"/>
    </source>
</evidence>
<dbReference type="VEuPathDB" id="FungiDB:AMAG_08628"/>
<reference evidence="3" key="2">
    <citation type="submission" date="2009-11" db="EMBL/GenBank/DDBJ databases">
        <title>The Genome Sequence of Allomyces macrogynus strain ATCC 38327.</title>
        <authorList>
            <consortium name="The Broad Institute Genome Sequencing Platform"/>
            <person name="Russ C."/>
            <person name="Cuomo C."/>
            <person name="Shea T."/>
            <person name="Young S.K."/>
            <person name="Zeng Q."/>
            <person name="Koehrsen M."/>
            <person name="Haas B."/>
            <person name="Borodovsky M."/>
            <person name="Guigo R."/>
            <person name="Alvarado L."/>
            <person name="Berlin A."/>
            <person name="Borenstein D."/>
            <person name="Chen Z."/>
            <person name="Engels R."/>
            <person name="Freedman E."/>
            <person name="Gellesch M."/>
            <person name="Goldberg J."/>
            <person name="Griggs A."/>
            <person name="Gujja S."/>
            <person name="Heiman D."/>
            <person name="Hepburn T."/>
            <person name="Howarth C."/>
            <person name="Jen D."/>
            <person name="Larson L."/>
            <person name="Lewis B."/>
            <person name="Mehta T."/>
            <person name="Park D."/>
            <person name="Pearson M."/>
            <person name="Roberts A."/>
            <person name="Saif S."/>
            <person name="Shenoy N."/>
            <person name="Sisk P."/>
            <person name="Stolte C."/>
            <person name="Sykes S."/>
            <person name="Walk T."/>
            <person name="White J."/>
            <person name="Yandava C."/>
            <person name="Burger G."/>
            <person name="Gray M.W."/>
            <person name="Holland P.W.H."/>
            <person name="King N."/>
            <person name="Lang F.B.F."/>
            <person name="Roger A.J."/>
            <person name="Ruiz-Trillo I."/>
            <person name="Lander E."/>
            <person name="Nusbaum C."/>
        </authorList>
    </citation>
    <scope>NUCLEOTIDE SEQUENCE [LARGE SCALE GENOMIC DNA]</scope>
    <source>
        <strain evidence="3">ATCC 38327</strain>
    </source>
</reference>
<evidence type="ECO:0000313" key="3">
    <source>
        <dbReference type="Proteomes" id="UP000054350"/>
    </source>
</evidence>
<name>A0A0L0SLV5_ALLM3</name>
<dbReference type="Proteomes" id="UP000054350">
    <property type="component" value="Unassembled WGS sequence"/>
</dbReference>
<organism evidence="2 3">
    <name type="scientific">Allomyces macrogynus (strain ATCC 38327)</name>
    <name type="common">Allomyces javanicus var. macrogynus</name>
    <dbReference type="NCBI Taxonomy" id="578462"/>
    <lineage>
        <taxon>Eukaryota</taxon>
        <taxon>Fungi</taxon>
        <taxon>Fungi incertae sedis</taxon>
        <taxon>Blastocladiomycota</taxon>
        <taxon>Blastocladiomycetes</taxon>
        <taxon>Blastocladiales</taxon>
        <taxon>Blastocladiaceae</taxon>
        <taxon>Allomyces</taxon>
    </lineage>
</organism>
<dbReference type="AlphaFoldDB" id="A0A0L0SLV5"/>
<protein>
    <submittedName>
        <fullName evidence="2">Uncharacterized protein</fullName>
    </submittedName>
</protein>
<sequence>MAPTSPSGTTTPSAPAATESRPPGTAAAPSILQPDPSVPPLPPLAAPLYHAATVPDRATFHGSDDMLSAYHLAPMYDLYFRPYMVPEGAPLAAKSVRKIDPTCDTVLDALFKTTVPPPSTALGAHRVLGPLLAPDYARARGATYAPPPTEVPAGAPEPWERLPPVQAPDREWFMAAIRDLRPGELQNVDLKSVGIDPEKPHGAARDAVVGRNGPQPVPQRPGAVVPSKRASPAPGAPGPSAAYPNAGPALSSYPAGSAGGPPRPGKKARTSGYYG</sequence>